<organism evidence="7 8">
    <name type="scientific">Glossina austeni</name>
    <name type="common">Savannah tsetse fly</name>
    <dbReference type="NCBI Taxonomy" id="7395"/>
    <lineage>
        <taxon>Eukaryota</taxon>
        <taxon>Metazoa</taxon>
        <taxon>Ecdysozoa</taxon>
        <taxon>Arthropoda</taxon>
        <taxon>Hexapoda</taxon>
        <taxon>Insecta</taxon>
        <taxon>Pterygota</taxon>
        <taxon>Neoptera</taxon>
        <taxon>Endopterygota</taxon>
        <taxon>Diptera</taxon>
        <taxon>Brachycera</taxon>
        <taxon>Muscomorpha</taxon>
        <taxon>Hippoboscoidea</taxon>
        <taxon>Glossinidae</taxon>
        <taxon>Glossina</taxon>
    </lineage>
</organism>
<dbReference type="EnsemblMetazoa" id="GAUT042535-RA">
    <property type="protein sequence ID" value="GAUT042535-PA"/>
    <property type="gene ID" value="GAUT042535"/>
</dbReference>
<feature type="transmembrane region" description="Helical" evidence="5">
    <location>
        <begin position="176"/>
        <end position="199"/>
    </location>
</feature>
<keyword evidence="2 5" id="KW-0812">Transmembrane</keyword>
<feature type="transmembrane region" description="Helical" evidence="5">
    <location>
        <begin position="56"/>
        <end position="81"/>
    </location>
</feature>
<dbReference type="PANTHER" id="PTHR22950">
    <property type="entry name" value="AMINO ACID TRANSPORTER"/>
    <property type="match status" value="1"/>
</dbReference>
<comment type="subcellular location">
    <subcellularLocation>
        <location evidence="1">Membrane</location>
        <topology evidence="1">Multi-pass membrane protein</topology>
    </subcellularLocation>
</comment>
<feature type="transmembrane region" description="Helical" evidence="5">
    <location>
        <begin position="141"/>
        <end position="164"/>
    </location>
</feature>
<feature type="domain" description="Amino acid transporter transmembrane" evidence="6">
    <location>
        <begin position="121"/>
        <end position="254"/>
    </location>
</feature>
<feature type="transmembrane region" description="Helical" evidence="5">
    <location>
        <begin position="112"/>
        <end position="129"/>
    </location>
</feature>
<dbReference type="PANTHER" id="PTHR22950:SF349">
    <property type="entry name" value="AMINO ACID TRANSPORTER TRANSMEMBRANE DOMAIN-CONTAINING PROTEIN"/>
    <property type="match status" value="1"/>
</dbReference>
<proteinExistence type="predicted"/>
<evidence type="ECO:0000256" key="1">
    <source>
        <dbReference type="ARBA" id="ARBA00004141"/>
    </source>
</evidence>
<feature type="transmembrane region" description="Helical" evidence="5">
    <location>
        <begin position="12"/>
        <end position="36"/>
    </location>
</feature>
<evidence type="ECO:0000313" key="7">
    <source>
        <dbReference type="EnsemblMetazoa" id="GAUT042535-PA"/>
    </source>
</evidence>
<dbReference type="VEuPathDB" id="VectorBase:GAUT042535"/>
<keyword evidence="8" id="KW-1185">Reference proteome</keyword>
<evidence type="ECO:0000256" key="5">
    <source>
        <dbReference type="SAM" id="Phobius"/>
    </source>
</evidence>
<dbReference type="GO" id="GO:0015179">
    <property type="term" value="F:L-amino acid transmembrane transporter activity"/>
    <property type="evidence" value="ECO:0007669"/>
    <property type="project" value="TreeGrafter"/>
</dbReference>
<evidence type="ECO:0000313" key="8">
    <source>
        <dbReference type="Proteomes" id="UP000078200"/>
    </source>
</evidence>
<name>A0A1A9VND7_GLOAU</name>
<dbReference type="Pfam" id="PF01490">
    <property type="entry name" value="Aa_trans"/>
    <property type="match status" value="2"/>
</dbReference>
<sequence>MRVKVNIKMNNYSNVFLNSIIIADFPILLNCFKALFGCNVFLLPLCFKYSGLLWGSIQLIIFGLLFAYCAHTLLSCANFIAAREDISILSYGKLAHLAIRNGPPVLAEWDKALEVIFSSLIVCYAVYVFTDFKAEPEYFSYSVVGITFTMALATYVFEGINVILPFRNQVQNTIRFTRYVFAIIITITGLSLFVGIFGFIRFDYLVYPCITLHVPANTIAGQVVKCFAILSLLLTYPFQHNVTFVELSDWIRDIRVSQKYVRLSELLLQFVLIATSRAC</sequence>
<evidence type="ECO:0000256" key="2">
    <source>
        <dbReference type="ARBA" id="ARBA00022692"/>
    </source>
</evidence>
<dbReference type="GO" id="GO:0005774">
    <property type="term" value="C:vacuolar membrane"/>
    <property type="evidence" value="ECO:0007669"/>
    <property type="project" value="TreeGrafter"/>
</dbReference>
<keyword evidence="4 5" id="KW-0472">Membrane</keyword>
<evidence type="ECO:0000259" key="6">
    <source>
        <dbReference type="Pfam" id="PF01490"/>
    </source>
</evidence>
<keyword evidence="3 5" id="KW-1133">Transmembrane helix</keyword>
<dbReference type="InterPro" id="IPR013057">
    <property type="entry name" value="AA_transpt_TM"/>
</dbReference>
<evidence type="ECO:0000256" key="3">
    <source>
        <dbReference type="ARBA" id="ARBA00022989"/>
    </source>
</evidence>
<dbReference type="STRING" id="7395.A0A1A9VND7"/>
<reference evidence="7" key="1">
    <citation type="submission" date="2020-05" db="UniProtKB">
        <authorList>
            <consortium name="EnsemblMetazoa"/>
        </authorList>
    </citation>
    <scope>IDENTIFICATION</scope>
    <source>
        <strain evidence="7">TTRI</strain>
    </source>
</reference>
<feature type="transmembrane region" description="Helical" evidence="5">
    <location>
        <begin position="219"/>
        <end position="238"/>
    </location>
</feature>
<evidence type="ECO:0000256" key="4">
    <source>
        <dbReference type="ARBA" id="ARBA00023136"/>
    </source>
</evidence>
<dbReference type="Proteomes" id="UP000078200">
    <property type="component" value="Unassembled WGS sequence"/>
</dbReference>
<protein>
    <recommendedName>
        <fullName evidence="6">Amino acid transporter transmembrane domain-containing protein</fullName>
    </recommendedName>
</protein>
<feature type="domain" description="Amino acid transporter transmembrane" evidence="6">
    <location>
        <begin position="28"/>
        <end position="96"/>
    </location>
</feature>
<dbReference type="AlphaFoldDB" id="A0A1A9VND7"/>
<accession>A0A1A9VND7</accession>